<evidence type="ECO:0000313" key="2">
    <source>
        <dbReference type="Proteomes" id="UP001243989"/>
    </source>
</evidence>
<evidence type="ECO:0000313" key="1">
    <source>
        <dbReference type="EMBL" id="KAK1638949.1"/>
    </source>
</evidence>
<dbReference type="GeneID" id="85467312"/>
<comment type="caution">
    <text evidence="1">The sequence shown here is derived from an EMBL/GenBank/DDBJ whole genome shotgun (WGS) entry which is preliminary data.</text>
</comment>
<dbReference type="EMBL" id="JAHMHQ010000006">
    <property type="protein sequence ID" value="KAK1638949.1"/>
    <property type="molecule type" value="Genomic_DNA"/>
</dbReference>
<sequence>MMNNHKTNKSETRRRRQIFFLQGQPTVHRRRKGLLATTPRQVFTLMINGFICWEVGANNFQGPAIKRLRRHVERLDGEHVVDFSRKLLTSRCRKKRKKKKKKKKKKVRWFFVLMGWPRATSQRGKSTKTLREKVRTNERVTRRKIQSSLCWKGSSVLDFWRAGRKKGCAKTAEDGNWVFALR</sequence>
<gene>
    <name evidence="1" type="ORF">BDP81DRAFT_193832</name>
</gene>
<organism evidence="1 2">
    <name type="scientific">Colletotrichum phormii</name>
    <dbReference type="NCBI Taxonomy" id="359342"/>
    <lineage>
        <taxon>Eukaryota</taxon>
        <taxon>Fungi</taxon>
        <taxon>Dikarya</taxon>
        <taxon>Ascomycota</taxon>
        <taxon>Pezizomycotina</taxon>
        <taxon>Sordariomycetes</taxon>
        <taxon>Hypocreomycetidae</taxon>
        <taxon>Glomerellales</taxon>
        <taxon>Glomerellaceae</taxon>
        <taxon>Colletotrichum</taxon>
        <taxon>Colletotrichum acutatum species complex</taxon>
    </lineage>
</organism>
<name>A0AAJ0EHF1_9PEZI</name>
<dbReference type="RefSeq" id="XP_060447556.1">
    <property type="nucleotide sequence ID" value="XM_060582450.1"/>
</dbReference>
<proteinExistence type="predicted"/>
<reference evidence="1" key="1">
    <citation type="submission" date="2021-06" db="EMBL/GenBank/DDBJ databases">
        <title>Comparative genomics, transcriptomics and evolutionary studies reveal genomic signatures of adaptation to plant cell wall in hemibiotrophic fungi.</title>
        <authorList>
            <consortium name="DOE Joint Genome Institute"/>
            <person name="Baroncelli R."/>
            <person name="Diaz J.F."/>
            <person name="Benocci T."/>
            <person name="Peng M."/>
            <person name="Battaglia E."/>
            <person name="Haridas S."/>
            <person name="Andreopoulos W."/>
            <person name="Labutti K."/>
            <person name="Pangilinan J."/>
            <person name="Floch G.L."/>
            <person name="Makela M.R."/>
            <person name="Henrissat B."/>
            <person name="Grigoriev I.V."/>
            <person name="Crouch J.A."/>
            <person name="De Vries R.P."/>
            <person name="Sukno S.A."/>
            <person name="Thon M.R."/>
        </authorList>
    </citation>
    <scope>NUCLEOTIDE SEQUENCE</scope>
    <source>
        <strain evidence="1">CBS 102054</strain>
    </source>
</reference>
<dbReference type="AlphaFoldDB" id="A0AAJ0EHF1"/>
<dbReference type="Proteomes" id="UP001243989">
    <property type="component" value="Unassembled WGS sequence"/>
</dbReference>
<protein>
    <submittedName>
        <fullName evidence="1">Uncharacterized protein</fullName>
    </submittedName>
</protein>
<accession>A0AAJ0EHF1</accession>
<keyword evidence="2" id="KW-1185">Reference proteome</keyword>